<evidence type="ECO:0000256" key="8">
    <source>
        <dbReference type="ARBA" id="ARBA00023098"/>
    </source>
</evidence>
<comment type="caution">
    <text evidence="16">The sequence shown here is derived from an EMBL/GenBank/DDBJ whole genome shotgun (WGS) entry which is preliminary data.</text>
</comment>
<feature type="binding site" evidence="13">
    <location>
        <begin position="154"/>
        <end position="158"/>
    </location>
    <ligand>
        <name>NADP(+)</name>
        <dbReference type="ChEBI" id="CHEBI:58349"/>
    </ligand>
</feature>
<reference evidence="17" key="1">
    <citation type="submission" date="2018-09" db="EMBL/GenBank/DDBJ databases">
        <title>Draft Genome Sequence of Mediterraneibacter sp. KCTC 15684.</title>
        <authorList>
            <person name="Kim J.S."/>
            <person name="Han K.I."/>
            <person name="Suh M.K."/>
            <person name="Lee K.C."/>
            <person name="Eom M.K."/>
            <person name="Lee J.H."/>
            <person name="Park S.H."/>
            <person name="Kang S.W."/>
            <person name="Park J.E."/>
            <person name="Oh B.S."/>
            <person name="Yu S.Y."/>
            <person name="Choi S.H."/>
            <person name="Lee D.H."/>
            <person name="Yoon H."/>
            <person name="Kim B."/>
            <person name="Yang S.J."/>
            <person name="Lee J.S."/>
        </authorList>
    </citation>
    <scope>NUCLEOTIDE SEQUENCE [LARGE SCALE GENOMIC DNA]</scope>
    <source>
        <strain evidence="17">KCTC 15684</strain>
    </source>
</reference>
<comment type="catalytic activity">
    <reaction evidence="11 14">
        <text>a (3R)-hydroxyacyl-[ACP] + NADP(+) = a 3-oxoacyl-[ACP] + NADPH + H(+)</text>
        <dbReference type="Rhea" id="RHEA:17397"/>
        <dbReference type="Rhea" id="RHEA-COMP:9916"/>
        <dbReference type="Rhea" id="RHEA-COMP:9945"/>
        <dbReference type="ChEBI" id="CHEBI:15378"/>
        <dbReference type="ChEBI" id="CHEBI:57783"/>
        <dbReference type="ChEBI" id="CHEBI:58349"/>
        <dbReference type="ChEBI" id="CHEBI:78776"/>
        <dbReference type="ChEBI" id="CHEBI:78827"/>
        <dbReference type="EC" id="1.1.1.100"/>
    </reaction>
</comment>
<evidence type="ECO:0000256" key="14">
    <source>
        <dbReference type="RuleBase" id="RU366074"/>
    </source>
</evidence>
<keyword evidence="17" id="KW-1185">Reference proteome</keyword>
<dbReference type="GO" id="GO:0008202">
    <property type="term" value="P:steroid metabolic process"/>
    <property type="evidence" value="ECO:0007669"/>
    <property type="project" value="UniProtKB-KW"/>
</dbReference>
<dbReference type="PANTHER" id="PTHR42879">
    <property type="entry name" value="3-OXOACYL-(ACYL-CARRIER-PROTEIN) REDUCTASE"/>
    <property type="match status" value="1"/>
</dbReference>
<dbReference type="InterPro" id="IPR002347">
    <property type="entry name" value="SDR_fam"/>
</dbReference>
<dbReference type="GO" id="GO:0051287">
    <property type="term" value="F:NAD binding"/>
    <property type="evidence" value="ECO:0007669"/>
    <property type="project" value="UniProtKB-UniRule"/>
</dbReference>
<evidence type="ECO:0000256" key="7">
    <source>
        <dbReference type="ARBA" id="ARBA00023002"/>
    </source>
</evidence>
<dbReference type="Gene3D" id="3.40.50.720">
    <property type="entry name" value="NAD(P)-binding Rossmann-like Domain"/>
    <property type="match status" value="1"/>
</dbReference>
<evidence type="ECO:0000313" key="16">
    <source>
        <dbReference type="EMBL" id="GCA68207.1"/>
    </source>
</evidence>
<dbReference type="Proteomes" id="UP000265643">
    <property type="component" value="Unassembled WGS sequence"/>
</dbReference>
<dbReference type="PANTHER" id="PTHR42879:SF2">
    <property type="entry name" value="3-OXOACYL-[ACYL-CARRIER-PROTEIN] REDUCTASE FABG"/>
    <property type="match status" value="1"/>
</dbReference>
<dbReference type="GO" id="GO:0006633">
    <property type="term" value="P:fatty acid biosynthetic process"/>
    <property type="evidence" value="ECO:0007669"/>
    <property type="project" value="UniProtKB-UniPathway"/>
</dbReference>
<keyword evidence="4 14" id="KW-0444">Lipid biosynthesis</keyword>
<evidence type="ECO:0000313" key="17">
    <source>
        <dbReference type="Proteomes" id="UP000265643"/>
    </source>
</evidence>
<feature type="domain" description="Ketoreductase" evidence="15">
    <location>
        <begin position="5"/>
        <end position="190"/>
    </location>
</feature>
<dbReference type="EMBL" id="BHGK01000001">
    <property type="protein sequence ID" value="GCA68207.1"/>
    <property type="molecule type" value="Genomic_DNA"/>
</dbReference>
<comment type="similarity">
    <text evidence="3 14">Belongs to the short-chain dehydrogenases/reductases (SDR) family.</text>
</comment>
<sequence length="246" mass="26226">MLTGKIALVTGASRGIGSAVAKELAGRGAYVIVNYCGSAEKAEEVVSEIQSAGSEAESLKCDVADVNACEAMIKDVIARKKRIDILVNNAGITRDNLLMKMSEEEFDQVVDVNLKGTFHTIRFVSRYMLKQRYGRIVNMASVSGISGNAGQINYAASKAGVIGMTKTAARELAARNITVNAVAPGFIRTDMTEGLRDQVKEQIAGKIPMQKFGTPEQVARVVAFLASDDADYVTGQVLQVDGGMAI</sequence>
<accession>A0A391P406</accession>
<evidence type="ECO:0000256" key="10">
    <source>
        <dbReference type="ARBA" id="ARBA00023221"/>
    </source>
</evidence>
<organism evidence="16 17">
    <name type="scientific">Mediterraneibacter butyricigenes</name>
    <dbReference type="NCBI Taxonomy" id="2316025"/>
    <lineage>
        <taxon>Bacteria</taxon>
        <taxon>Bacillati</taxon>
        <taxon>Bacillota</taxon>
        <taxon>Clostridia</taxon>
        <taxon>Lachnospirales</taxon>
        <taxon>Lachnospiraceae</taxon>
        <taxon>Mediterraneibacter</taxon>
    </lineage>
</organism>
<dbReference type="Pfam" id="PF13561">
    <property type="entry name" value="adh_short_C2"/>
    <property type="match status" value="1"/>
</dbReference>
<evidence type="ECO:0000256" key="2">
    <source>
        <dbReference type="ARBA" id="ARBA00005194"/>
    </source>
</evidence>
<dbReference type="RefSeq" id="WP_119298851.1">
    <property type="nucleotide sequence ID" value="NZ_BHGK01000001.1"/>
</dbReference>
<feature type="binding site" evidence="13">
    <location>
        <position position="187"/>
    </location>
    <ligand>
        <name>NADP(+)</name>
        <dbReference type="ChEBI" id="CHEBI:58349"/>
    </ligand>
</feature>
<keyword evidence="6 13" id="KW-0521">NADP</keyword>
<dbReference type="GO" id="GO:0004316">
    <property type="term" value="F:3-oxoacyl-[acyl-carrier-protein] reductase (NADPH) activity"/>
    <property type="evidence" value="ECO:0007669"/>
    <property type="project" value="UniProtKB-UniRule"/>
</dbReference>
<dbReference type="PRINTS" id="PR00081">
    <property type="entry name" value="GDHRDH"/>
</dbReference>
<dbReference type="AlphaFoldDB" id="A0A391P406"/>
<proteinExistence type="inferred from homology"/>
<evidence type="ECO:0000256" key="11">
    <source>
        <dbReference type="ARBA" id="ARBA00048508"/>
    </source>
</evidence>
<keyword evidence="9 14" id="KW-0275">Fatty acid biosynthesis</keyword>
<dbReference type="InterPro" id="IPR036291">
    <property type="entry name" value="NAD(P)-bd_dom_sf"/>
</dbReference>
<dbReference type="NCBIfam" id="TIGR01830">
    <property type="entry name" value="3oxo_ACP_reduc"/>
    <property type="match status" value="1"/>
</dbReference>
<name>A0A391P406_9FIRM</name>
<dbReference type="NCBIfam" id="NF004200">
    <property type="entry name" value="PRK05653.1-5"/>
    <property type="match status" value="1"/>
</dbReference>
<keyword evidence="8 14" id="KW-0443">Lipid metabolism</keyword>
<comment type="subunit">
    <text evidence="14">Homotetramer.</text>
</comment>
<comment type="function">
    <text evidence="1 14">Catalyzes the NADPH-dependent reduction of beta-ketoacyl-ACP substrates to beta-hydroxyacyl-ACP products, the first reductive step in the elongation cycle of fatty acid biosynthesis.</text>
</comment>
<dbReference type="NCBIfam" id="NF004198">
    <property type="entry name" value="PRK05653.1-3"/>
    <property type="match status" value="1"/>
</dbReference>
<dbReference type="EC" id="1.1.1.100" evidence="14"/>
<feature type="binding site" evidence="13">
    <location>
        <begin position="11"/>
        <end position="14"/>
    </location>
    <ligand>
        <name>NADP(+)</name>
        <dbReference type="ChEBI" id="CHEBI:58349"/>
    </ligand>
</feature>
<dbReference type="CDD" id="cd05333">
    <property type="entry name" value="BKR_SDR_c"/>
    <property type="match status" value="1"/>
</dbReference>
<dbReference type="SUPFAM" id="SSF51735">
    <property type="entry name" value="NAD(P)-binding Rossmann-fold domains"/>
    <property type="match status" value="1"/>
</dbReference>
<evidence type="ECO:0000256" key="6">
    <source>
        <dbReference type="ARBA" id="ARBA00022857"/>
    </source>
</evidence>
<dbReference type="InterPro" id="IPR057326">
    <property type="entry name" value="KR_dom"/>
</dbReference>
<evidence type="ECO:0000256" key="4">
    <source>
        <dbReference type="ARBA" id="ARBA00022516"/>
    </source>
</evidence>
<dbReference type="NCBIfam" id="NF009466">
    <property type="entry name" value="PRK12826.1-2"/>
    <property type="match status" value="1"/>
</dbReference>
<evidence type="ECO:0000256" key="12">
    <source>
        <dbReference type="PIRSR" id="PIRSR611284-1"/>
    </source>
</evidence>
<dbReference type="NCBIfam" id="NF004199">
    <property type="entry name" value="PRK05653.1-4"/>
    <property type="match status" value="1"/>
</dbReference>
<dbReference type="UniPathway" id="UPA00094"/>
<evidence type="ECO:0000256" key="13">
    <source>
        <dbReference type="PIRSR" id="PIRSR611284-2"/>
    </source>
</evidence>
<dbReference type="InterPro" id="IPR050259">
    <property type="entry name" value="SDR"/>
</dbReference>
<dbReference type="InterPro" id="IPR011284">
    <property type="entry name" value="3oxo_ACP_reduc"/>
</dbReference>
<dbReference type="PRINTS" id="PR00080">
    <property type="entry name" value="SDRFAMILY"/>
</dbReference>
<dbReference type="SMART" id="SM00822">
    <property type="entry name" value="PKS_KR"/>
    <property type="match status" value="1"/>
</dbReference>
<keyword evidence="7 14" id="KW-0560">Oxidoreductase</keyword>
<feature type="binding site" evidence="13">
    <location>
        <position position="89"/>
    </location>
    <ligand>
        <name>NADP(+)</name>
        <dbReference type="ChEBI" id="CHEBI:58349"/>
    </ligand>
</feature>
<evidence type="ECO:0000256" key="9">
    <source>
        <dbReference type="ARBA" id="ARBA00023160"/>
    </source>
</evidence>
<feature type="active site" description="Proton acceptor" evidence="12">
    <location>
        <position position="154"/>
    </location>
</feature>
<comment type="pathway">
    <text evidence="2 14">Lipid metabolism; fatty acid biosynthesis.</text>
</comment>
<dbReference type="InterPro" id="IPR020904">
    <property type="entry name" value="Sc_DH/Rdtase_CS"/>
</dbReference>
<evidence type="ECO:0000256" key="3">
    <source>
        <dbReference type="ARBA" id="ARBA00006484"/>
    </source>
</evidence>
<gene>
    <name evidence="16" type="primary">fabG_2</name>
    <name evidence="16" type="ORF">KGMB01110_26430</name>
</gene>
<evidence type="ECO:0000256" key="1">
    <source>
        <dbReference type="ARBA" id="ARBA00002607"/>
    </source>
</evidence>
<evidence type="ECO:0000259" key="15">
    <source>
        <dbReference type="SMART" id="SM00822"/>
    </source>
</evidence>
<evidence type="ECO:0000256" key="5">
    <source>
        <dbReference type="ARBA" id="ARBA00022832"/>
    </source>
</evidence>
<keyword evidence="5 14" id="KW-0276">Fatty acid metabolism</keyword>
<dbReference type="PROSITE" id="PS00061">
    <property type="entry name" value="ADH_SHORT"/>
    <property type="match status" value="1"/>
</dbReference>
<dbReference type="NCBIfam" id="NF005559">
    <property type="entry name" value="PRK07231.1"/>
    <property type="match status" value="1"/>
</dbReference>
<protein>
    <recommendedName>
        <fullName evidence="14">3-oxoacyl-[acyl-carrier-protein] reductase</fullName>
        <ecNumber evidence="14">1.1.1.100</ecNumber>
    </recommendedName>
</protein>
<keyword evidence="10" id="KW-0753">Steroid metabolism</keyword>
<dbReference type="FunFam" id="3.40.50.720:FF:000037">
    <property type="entry name" value="3-oxoacyl-[acyl-carrier-protein] reductase FabG"/>
    <property type="match status" value="1"/>
</dbReference>